<organism evidence="2 3">
    <name type="scientific">Candidatus Nomurabacteria bacterium RIFCSPHIGHO2_01_FULL_40_12</name>
    <dbReference type="NCBI Taxonomy" id="1801737"/>
    <lineage>
        <taxon>Bacteria</taxon>
        <taxon>Candidatus Nomuraibacteriota</taxon>
    </lineage>
</organism>
<dbReference type="Proteomes" id="UP000177602">
    <property type="component" value="Unassembled WGS sequence"/>
</dbReference>
<dbReference type="Pfam" id="PF00561">
    <property type="entry name" value="Abhydrolase_1"/>
    <property type="match status" value="1"/>
</dbReference>
<evidence type="ECO:0000259" key="1">
    <source>
        <dbReference type="Pfam" id="PF00561"/>
    </source>
</evidence>
<dbReference type="STRING" id="1801737.A2818_00750"/>
<dbReference type="InterPro" id="IPR029058">
    <property type="entry name" value="AB_hydrolase_fold"/>
</dbReference>
<sequence length="229" mass="25621">MHKFTTWIKDFTHLLSAGTIMYLKHTPPKHYLGHIVDGKVPVIILPGLFARWGFLKPIGDHISLLGHPVYIVPGLGNNITDIPASAKKVRHIIEENNLKNVIILAHSKGGLIGKYLLLHEDSKHKVKGMIAIATPWHGSSMGKFIPFSSVQEVTNESKIIKYLREHSEVNGKIISIIPSYDNIIWHPKGSYLKGALENIKVEIAGHARITNDKIVWNYVIESIEKITGL</sequence>
<evidence type="ECO:0000313" key="2">
    <source>
        <dbReference type="EMBL" id="OGI63440.1"/>
    </source>
</evidence>
<gene>
    <name evidence="2" type="ORF">A2818_00750</name>
</gene>
<dbReference type="EMBL" id="MFTN01000004">
    <property type="protein sequence ID" value="OGI63440.1"/>
    <property type="molecule type" value="Genomic_DNA"/>
</dbReference>
<accession>A0A1F6V182</accession>
<name>A0A1F6V182_9BACT</name>
<comment type="caution">
    <text evidence="2">The sequence shown here is derived from an EMBL/GenBank/DDBJ whole genome shotgun (WGS) entry which is preliminary data.</text>
</comment>
<dbReference type="SUPFAM" id="SSF53474">
    <property type="entry name" value="alpha/beta-Hydrolases"/>
    <property type="match status" value="1"/>
</dbReference>
<dbReference type="AlphaFoldDB" id="A0A1F6V182"/>
<feature type="domain" description="AB hydrolase-1" evidence="1">
    <location>
        <begin position="41"/>
        <end position="137"/>
    </location>
</feature>
<dbReference type="InterPro" id="IPR000073">
    <property type="entry name" value="AB_hydrolase_1"/>
</dbReference>
<evidence type="ECO:0000313" key="3">
    <source>
        <dbReference type="Proteomes" id="UP000177602"/>
    </source>
</evidence>
<protein>
    <recommendedName>
        <fullName evidence="1">AB hydrolase-1 domain-containing protein</fullName>
    </recommendedName>
</protein>
<proteinExistence type="predicted"/>
<dbReference type="Gene3D" id="3.40.50.1820">
    <property type="entry name" value="alpha/beta hydrolase"/>
    <property type="match status" value="1"/>
</dbReference>
<reference evidence="2 3" key="1">
    <citation type="journal article" date="2016" name="Nat. Commun.">
        <title>Thousands of microbial genomes shed light on interconnected biogeochemical processes in an aquifer system.</title>
        <authorList>
            <person name="Anantharaman K."/>
            <person name="Brown C.T."/>
            <person name="Hug L.A."/>
            <person name="Sharon I."/>
            <person name="Castelle C.J."/>
            <person name="Probst A.J."/>
            <person name="Thomas B.C."/>
            <person name="Singh A."/>
            <person name="Wilkins M.J."/>
            <person name="Karaoz U."/>
            <person name="Brodie E.L."/>
            <person name="Williams K.H."/>
            <person name="Hubbard S.S."/>
            <person name="Banfield J.F."/>
        </authorList>
    </citation>
    <scope>NUCLEOTIDE SEQUENCE [LARGE SCALE GENOMIC DNA]</scope>
</reference>